<reference evidence="9 10" key="1">
    <citation type="journal article" date="2012" name="BMC Genomics">
        <title>Genome-guided analysis of physiological and morphological traits of the fermentative acetate oxidizer Thermacetogenium phaeum.</title>
        <authorList>
            <person name="Oehler D."/>
            <person name="Poehlein A."/>
            <person name="Leimbach A."/>
            <person name="Muller N."/>
            <person name="Daniel R."/>
            <person name="Gottschalk G."/>
            <person name="Schink B."/>
        </authorList>
    </citation>
    <scope>NUCLEOTIDE SEQUENCE [LARGE SCALE GENOMIC DNA]</scope>
    <source>
        <strain evidence="10">ATCC BAA-254 / DSM 26808 / PB</strain>
    </source>
</reference>
<name>K4LIB9_THEPS</name>
<dbReference type="InterPro" id="IPR023090">
    <property type="entry name" value="UPF0702_alpha/beta_dom_sf"/>
</dbReference>
<gene>
    <name evidence="9" type="ordered locus">Tph_c24660</name>
</gene>
<accession>K4LIB9</accession>
<feature type="transmembrane region" description="Helical" evidence="7">
    <location>
        <begin position="6"/>
        <end position="23"/>
    </location>
</feature>
<evidence type="ECO:0000256" key="7">
    <source>
        <dbReference type="SAM" id="Phobius"/>
    </source>
</evidence>
<evidence type="ECO:0000256" key="2">
    <source>
        <dbReference type="ARBA" id="ARBA00006448"/>
    </source>
</evidence>
<dbReference type="Gene3D" id="3.30.240.20">
    <property type="entry name" value="bsu07140 like domains"/>
    <property type="match status" value="2"/>
</dbReference>
<dbReference type="PANTHER" id="PTHR34582:SF6">
    <property type="entry name" value="UPF0702 TRANSMEMBRANE PROTEIN YCAP"/>
    <property type="match status" value="1"/>
</dbReference>
<evidence type="ECO:0000259" key="8">
    <source>
        <dbReference type="Pfam" id="PF04239"/>
    </source>
</evidence>
<dbReference type="Pfam" id="PF04239">
    <property type="entry name" value="DUF421"/>
    <property type="match status" value="1"/>
</dbReference>
<dbReference type="eggNOG" id="COG2323">
    <property type="taxonomic scope" value="Bacteria"/>
</dbReference>
<dbReference type="PANTHER" id="PTHR34582">
    <property type="entry name" value="UPF0702 TRANSMEMBRANE PROTEIN YCAP"/>
    <property type="match status" value="1"/>
</dbReference>
<evidence type="ECO:0000256" key="5">
    <source>
        <dbReference type="ARBA" id="ARBA00022989"/>
    </source>
</evidence>
<proteinExistence type="inferred from homology"/>
<feature type="transmembrane region" description="Helical" evidence="7">
    <location>
        <begin position="56"/>
        <end position="78"/>
    </location>
</feature>
<feature type="domain" description="YetF C-terminal" evidence="8">
    <location>
        <begin position="79"/>
        <end position="212"/>
    </location>
</feature>
<dbReference type="AlphaFoldDB" id="K4LIB9"/>
<sequence>MLLIAVRALILYLLLVVVMRLMGKRQIGQLQPFELAITIVIAELAVIPMSDTRIPLTNGIIGILVLMSVEIAFSLLILHSEKARSIICGTPTILIRNGKPDREAMRRVRVNINDLLEQLRSKEYPNMSDIAYAVLETNGSISVIPRADVKPPTARDLKVPVTQPGFPVSLIMDGKVNLRNLQIAGLTVDVLLQEANKQGIQDLRQVFFAQYTTEGKVDFILDERG</sequence>
<evidence type="ECO:0000256" key="6">
    <source>
        <dbReference type="ARBA" id="ARBA00023136"/>
    </source>
</evidence>
<keyword evidence="6 7" id="KW-0472">Membrane</keyword>
<evidence type="ECO:0000256" key="4">
    <source>
        <dbReference type="ARBA" id="ARBA00022692"/>
    </source>
</evidence>
<dbReference type="OrthoDB" id="1682423at2"/>
<dbReference type="KEGG" id="tpz:Tph_c24660"/>
<dbReference type="EMBL" id="CP003732">
    <property type="protein sequence ID" value="AFV12643.1"/>
    <property type="molecule type" value="Genomic_DNA"/>
</dbReference>
<dbReference type="STRING" id="1089553.Tph_c24660"/>
<dbReference type="HOGENOM" id="CLU_077149_0_1_9"/>
<feature type="transmembrane region" description="Helical" evidence="7">
    <location>
        <begin position="30"/>
        <end position="50"/>
    </location>
</feature>
<keyword evidence="5 7" id="KW-1133">Transmembrane helix</keyword>
<evidence type="ECO:0000313" key="9">
    <source>
        <dbReference type="EMBL" id="AFV12643.1"/>
    </source>
</evidence>
<dbReference type="RefSeq" id="WP_015051505.1">
    <property type="nucleotide sequence ID" value="NC_018870.1"/>
</dbReference>
<keyword evidence="4 7" id="KW-0812">Transmembrane</keyword>
<dbReference type="InterPro" id="IPR007353">
    <property type="entry name" value="DUF421"/>
</dbReference>
<protein>
    <recommendedName>
        <fullName evidence="8">YetF C-terminal domain-containing protein</fullName>
    </recommendedName>
</protein>
<comment type="subcellular location">
    <subcellularLocation>
        <location evidence="1">Cell membrane</location>
        <topology evidence="1">Multi-pass membrane protein</topology>
    </subcellularLocation>
</comment>
<dbReference type="Proteomes" id="UP000000467">
    <property type="component" value="Chromosome"/>
</dbReference>
<evidence type="ECO:0000256" key="1">
    <source>
        <dbReference type="ARBA" id="ARBA00004651"/>
    </source>
</evidence>
<organism evidence="9 10">
    <name type="scientific">Thermacetogenium phaeum (strain ATCC BAA-254 / DSM 26808 / PB)</name>
    <dbReference type="NCBI Taxonomy" id="1089553"/>
    <lineage>
        <taxon>Bacteria</taxon>
        <taxon>Bacillati</taxon>
        <taxon>Bacillota</taxon>
        <taxon>Clostridia</taxon>
        <taxon>Thermoanaerobacterales</taxon>
        <taxon>Thermoanaerobacteraceae</taxon>
        <taxon>Thermacetogenium</taxon>
    </lineage>
</organism>
<evidence type="ECO:0000313" key="10">
    <source>
        <dbReference type="Proteomes" id="UP000000467"/>
    </source>
</evidence>
<dbReference type="GO" id="GO:0005886">
    <property type="term" value="C:plasma membrane"/>
    <property type="evidence" value="ECO:0007669"/>
    <property type="project" value="UniProtKB-SubCell"/>
</dbReference>
<evidence type="ECO:0000256" key="3">
    <source>
        <dbReference type="ARBA" id="ARBA00022475"/>
    </source>
</evidence>
<keyword evidence="10" id="KW-1185">Reference proteome</keyword>
<comment type="similarity">
    <text evidence="2">Belongs to the UPF0702 family.</text>
</comment>
<keyword evidence="3" id="KW-1003">Cell membrane</keyword>